<keyword evidence="2" id="KW-1185">Reference proteome</keyword>
<keyword evidence="1" id="KW-0067">ATP-binding</keyword>
<keyword evidence="1" id="KW-0547">Nucleotide-binding</keyword>
<protein>
    <submittedName>
        <fullName evidence="1">ATP-binding protein</fullName>
    </submittedName>
</protein>
<gene>
    <name evidence="1" type="ORF">MON41_18265</name>
</gene>
<reference evidence="1 2" key="1">
    <citation type="submission" date="2022-03" db="EMBL/GenBank/DDBJ databases">
        <title>Complete genome analysis of Roseomonas KG 17.1 : a prolific producer of plant growth promoters.</title>
        <authorList>
            <person name="Saadouli I."/>
            <person name="Najjari A."/>
            <person name="Mosbah A."/>
            <person name="Ouzari H.I."/>
        </authorList>
    </citation>
    <scope>NUCLEOTIDE SEQUENCE [LARGE SCALE GENOMIC DNA]</scope>
    <source>
        <strain evidence="1 2">KG17-1</strain>
    </source>
</reference>
<dbReference type="RefSeq" id="WP_241793522.1">
    <property type="nucleotide sequence ID" value="NZ_JALBUU010000039.1"/>
</dbReference>
<accession>A0ABS9W8T4</accession>
<dbReference type="GO" id="GO:0005524">
    <property type="term" value="F:ATP binding"/>
    <property type="evidence" value="ECO:0007669"/>
    <property type="project" value="UniProtKB-KW"/>
</dbReference>
<sequence length="166" mass="18403">MPHLFHLVCGSTGAGKTTYAINLADKLGGIRFSIDEWMMTLFGRDVPEAIGFAWMMERVGRCEAQIGRMAVQAATRGLPVILDLGFTQAEHRARMASLARDAGFSAQLHWLESTPETRWARVQARNEDKGATFAMTVSRAMFDFVETLWEPPTAAEMAHMQGVRVG</sequence>
<evidence type="ECO:0000313" key="1">
    <source>
        <dbReference type="EMBL" id="MCI0755642.1"/>
    </source>
</evidence>
<organism evidence="1 2">
    <name type="scientific">Teichococcus vastitatis</name>
    <dbReference type="NCBI Taxonomy" id="2307076"/>
    <lineage>
        <taxon>Bacteria</taxon>
        <taxon>Pseudomonadati</taxon>
        <taxon>Pseudomonadota</taxon>
        <taxon>Alphaproteobacteria</taxon>
        <taxon>Acetobacterales</taxon>
        <taxon>Roseomonadaceae</taxon>
        <taxon>Roseomonas</taxon>
    </lineage>
</organism>
<dbReference type="EMBL" id="JALBUU010000039">
    <property type="protein sequence ID" value="MCI0755642.1"/>
    <property type="molecule type" value="Genomic_DNA"/>
</dbReference>
<name>A0ABS9W8T4_9PROT</name>
<proteinExistence type="predicted"/>
<dbReference type="Proteomes" id="UP001201985">
    <property type="component" value="Unassembled WGS sequence"/>
</dbReference>
<evidence type="ECO:0000313" key="2">
    <source>
        <dbReference type="Proteomes" id="UP001201985"/>
    </source>
</evidence>
<dbReference type="InterPro" id="IPR027417">
    <property type="entry name" value="P-loop_NTPase"/>
</dbReference>
<dbReference type="SUPFAM" id="SSF52540">
    <property type="entry name" value="P-loop containing nucleoside triphosphate hydrolases"/>
    <property type="match status" value="1"/>
</dbReference>
<comment type="caution">
    <text evidence="1">The sequence shown here is derived from an EMBL/GenBank/DDBJ whole genome shotgun (WGS) entry which is preliminary data.</text>
</comment>
<dbReference type="Pfam" id="PF13671">
    <property type="entry name" value="AAA_33"/>
    <property type="match status" value="1"/>
</dbReference>
<dbReference type="Gene3D" id="3.40.50.300">
    <property type="entry name" value="P-loop containing nucleotide triphosphate hydrolases"/>
    <property type="match status" value="1"/>
</dbReference>